<dbReference type="Proteomes" id="UP001232117">
    <property type="component" value="Chromosome"/>
</dbReference>
<dbReference type="RefSeq" id="WP_264532537.1">
    <property type="nucleotide sequence ID" value="NZ_CP092332.1"/>
</dbReference>
<proteinExistence type="predicted"/>
<sequence>MIKGNRQNILLIDKKNKFSFLFQGFRKNKFSIETVNSILKCAETELIRPSVFFVVIYEPRDVIQLVKLAPISKSIIIGTVNKRLFSSFQLIQEYPVVDLSGKGNIINSFHNCLEQFLK</sequence>
<evidence type="ECO:0000313" key="2">
    <source>
        <dbReference type="Proteomes" id="UP001232117"/>
    </source>
</evidence>
<dbReference type="EMBL" id="CP092332">
    <property type="protein sequence ID" value="WGK94748.1"/>
    <property type="molecule type" value="Genomic_DNA"/>
</dbReference>
<accession>A0ABY8N533</accession>
<keyword evidence="2" id="KW-1185">Reference proteome</keyword>
<reference evidence="1 2" key="1">
    <citation type="submission" date="2023-06" db="EMBL/GenBank/DDBJ databases">
        <title>Complete Genome Sequence of Flavobacterium keumense K3R-10.</title>
        <authorList>
            <person name="Jeong H."/>
            <person name="Jhang S.Y."/>
            <person name="Kim J.N."/>
        </authorList>
    </citation>
    <scope>NUCLEOTIDE SEQUENCE [LARGE SCALE GENOMIC DNA]</scope>
    <source>
        <strain evidence="1 2">K3R-10</strain>
    </source>
</reference>
<name>A0ABY8N533_9FLAO</name>
<gene>
    <name evidence="1" type="ORF">MG292_00545</name>
</gene>
<protein>
    <submittedName>
        <fullName evidence="1">Uncharacterized protein</fullName>
    </submittedName>
</protein>
<evidence type="ECO:0000313" key="1">
    <source>
        <dbReference type="EMBL" id="WGK94748.1"/>
    </source>
</evidence>
<organism evidence="1 2">
    <name type="scientific">Flavobacterium keumense</name>
    <dbReference type="NCBI Taxonomy" id="1306518"/>
    <lineage>
        <taxon>Bacteria</taxon>
        <taxon>Pseudomonadati</taxon>
        <taxon>Bacteroidota</taxon>
        <taxon>Flavobacteriia</taxon>
        <taxon>Flavobacteriales</taxon>
        <taxon>Flavobacteriaceae</taxon>
        <taxon>Flavobacterium</taxon>
    </lineage>
</organism>